<evidence type="ECO:0000256" key="13">
    <source>
        <dbReference type="SAM" id="Phobius"/>
    </source>
</evidence>
<feature type="domain" description="PASTA" evidence="14">
    <location>
        <begin position="689"/>
        <end position="761"/>
    </location>
</feature>
<dbReference type="InterPro" id="IPR036950">
    <property type="entry name" value="PBP_transglycosylase"/>
</dbReference>
<keyword evidence="1" id="KW-0121">Carboxypeptidase</keyword>
<dbReference type="InterPro" id="IPR023346">
    <property type="entry name" value="Lysozyme-like_dom_sf"/>
</dbReference>
<evidence type="ECO:0000259" key="14">
    <source>
        <dbReference type="PROSITE" id="PS51178"/>
    </source>
</evidence>
<evidence type="ECO:0000256" key="7">
    <source>
        <dbReference type="ARBA" id="ARBA00022984"/>
    </source>
</evidence>
<dbReference type="FunFam" id="1.10.3810.10:FF:000001">
    <property type="entry name" value="Penicillin-binding protein 1A"/>
    <property type="match status" value="1"/>
</dbReference>
<dbReference type="InterPro" id="IPR001264">
    <property type="entry name" value="Glyco_trans_51"/>
</dbReference>
<dbReference type="GO" id="GO:0008360">
    <property type="term" value="P:regulation of cell shape"/>
    <property type="evidence" value="ECO:0007669"/>
    <property type="project" value="UniProtKB-KW"/>
</dbReference>
<dbReference type="CDD" id="cd06577">
    <property type="entry name" value="PASTA_pknB"/>
    <property type="match status" value="1"/>
</dbReference>
<keyword evidence="5" id="KW-0378">Hydrolase</keyword>
<evidence type="ECO:0000313" key="15">
    <source>
        <dbReference type="EMBL" id="CAB4868636.1"/>
    </source>
</evidence>
<dbReference type="Pfam" id="PF00912">
    <property type="entry name" value="Transgly"/>
    <property type="match status" value="1"/>
</dbReference>
<dbReference type="EC" id="2.4.99.28" evidence="10"/>
<evidence type="ECO:0000256" key="11">
    <source>
        <dbReference type="ARBA" id="ARBA00049902"/>
    </source>
</evidence>
<feature type="compositionally biased region" description="Low complexity" evidence="12">
    <location>
        <begin position="775"/>
        <end position="796"/>
    </location>
</feature>
<proteinExistence type="predicted"/>
<dbReference type="GO" id="GO:0008658">
    <property type="term" value="F:penicillin binding"/>
    <property type="evidence" value="ECO:0007669"/>
    <property type="project" value="InterPro"/>
</dbReference>
<sequence>MESLPSHPSQQLDPKGTAAVGRFPLGRFIAVAVACGVVLTGMLLPAAGGIALAARDSTQSFESLPAILNAPPLPQRTVLLAKDGSTIAEVFTENRTAVPLANIALPMRQAIVAIEDSRFYEHGGVDLRGTVRAIQRNSQSGSVRQGGSTLTQQYVKNVLLENATTAQERNDAAGRTITRKIRELRLAVAIEKKLTKDQILENYLNTVYFGDGAYGVQAAAQRYFGINASNLSLMQSATLAGIVQQPFAYNPRKFPAKSQARRDVVLTRMAELGYITPATATKASAISLSRALRITETKNGCTTSYAAYFCEYVLGFIKNDPFFGATQEDRDAFLRRGGLTIKTTLDPKLQQVSQLAVDSSIPQKDKSNKAVASSSVQPGTGGVLAMAQNRTWGTSGRGFTTVNFNVDTKYGGSLGAQAGSTFKVFVLAAALDQGLPITTTLQAPATRTFTGFTDCATGTAFPPYTVQNSTGSGTFSMRTATAESVNTFFVALEKKTGLCRPKEIAESFGVKRATGQPLKRIPSFVLGSQAVSPLAMAEAYATFAARGMHCRSVPMTEVLDRDGKSLGAPPTNCQQVIRPAIADAVNQLLTSVLTIGTGKDLKLDRPAAGKTGTTNDNAAVWFCGHTPQLATAVWIGDPRGGQRYPIRDITINGKFISKGYGGRLAGPIWREIMLAGLQGLPVIDFTKPDPTQVAGLLTTVPDLRGLDPAAALAALTTAGLKGEVGRYRVTSLQPENTIAYTYPSSGSRVPSGQTIELFLSDGTTPYIPPLPTYVTPTPSVLTPTPGLTSPPRTQRPTPTPLTTP</sequence>
<evidence type="ECO:0000256" key="2">
    <source>
        <dbReference type="ARBA" id="ARBA00022670"/>
    </source>
</evidence>
<dbReference type="Gene3D" id="1.10.3810.10">
    <property type="entry name" value="Biosynthetic peptidoglycan transglycosylase-like"/>
    <property type="match status" value="1"/>
</dbReference>
<evidence type="ECO:0000256" key="5">
    <source>
        <dbReference type="ARBA" id="ARBA00022801"/>
    </source>
</evidence>
<evidence type="ECO:0000256" key="12">
    <source>
        <dbReference type="SAM" id="MobiDB-lite"/>
    </source>
</evidence>
<dbReference type="Gene3D" id="3.40.710.10">
    <property type="entry name" value="DD-peptidase/beta-lactamase superfamily"/>
    <property type="match status" value="1"/>
</dbReference>
<evidence type="ECO:0000256" key="10">
    <source>
        <dbReference type="ARBA" id="ARBA00044770"/>
    </source>
</evidence>
<evidence type="ECO:0000256" key="4">
    <source>
        <dbReference type="ARBA" id="ARBA00022679"/>
    </source>
</evidence>
<dbReference type="AlphaFoldDB" id="A0A6J7DDR0"/>
<keyword evidence="13" id="KW-0812">Transmembrane</keyword>
<gene>
    <name evidence="15" type="ORF">UFOPK3401_00671</name>
</gene>
<dbReference type="GO" id="GO:0008955">
    <property type="term" value="F:peptidoglycan glycosyltransferase activity"/>
    <property type="evidence" value="ECO:0007669"/>
    <property type="project" value="UniProtKB-EC"/>
</dbReference>
<keyword evidence="2" id="KW-0645">Protease</keyword>
<dbReference type="SUPFAM" id="SSF56601">
    <property type="entry name" value="beta-lactamase/transpeptidase-like"/>
    <property type="match status" value="1"/>
</dbReference>
<evidence type="ECO:0000256" key="6">
    <source>
        <dbReference type="ARBA" id="ARBA00022960"/>
    </source>
</evidence>
<keyword evidence="3" id="KW-0328">Glycosyltransferase</keyword>
<dbReference type="InterPro" id="IPR005543">
    <property type="entry name" value="PASTA_dom"/>
</dbReference>
<dbReference type="SMART" id="SM00740">
    <property type="entry name" value="PASTA"/>
    <property type="match status" value="1"/>
</dbReference>
<evidence type="ECO:0000256" key="3">
    <source>
        <dbReference type="ARBA" id="ARBA00022676"/>
    </source>
</evidence>
<name>A0A6J7DDR0_9ZZZZ</name>
<evidence type="ECO:0000256" key="8">
    <source>
        <dbReference type="ARBA" id="ARBA00023268"/>
    </source>
</evidence>
<dbReference type="InterPro" id="IPR012338">
    <property type="entry name" value="Beta-lactam/transpept-like"/>
</dbReference>
<dbReference type="InterPro" id="IPR001460">
    <property type="entry name" value="PCN-bd_Tpept"/>
</dbReference>
<organism evidence="15">
    <name type="scientific">freshwater metagenome</name>
    <dbReference type="NCBI Taxonomy" id="449393"/>
    <lineage>
        <taxon>unclassified sequences</taxon>
        <taxon>metagenomes</taxon>
        <taxon>ecological metagenomes</taxon>
    </lineage>
</organism>
<keyword evidence="6" id="KW-0133">Cell shape</keyword>
<dbReference type="PANTHER" id="PTHR32282:SF33">
    <property type="entry name" value="PEPTIDOGLYCAN GLYCOSYLTRANSFERASE"/>
    <property type="match status" value="1"/>
</dbReference>
<keyword evidence="9" id="KW-0961">Cell wall biogenesis/degradation</keyword>
<accession>A0A6J7DDR0</accession>
<evidence type="ECO:0000256" key="9">
    <source>
        <dbReference type="ARBA" id="ARBA00023316"/>
    </source>
</evidence>
<dbReference type="GO" id="GO:0030288">
    <property type="term" value="C:outer membrane-bounded periplasmic space"/>
    <property type="evidence" value="ECO:0007669"/>
    <property type="project" value="TreeGrafter"/>
</dbReference>
<protein>
    <recommendedName>
        <fullName evidence="10">peptidoglycan glycosyltransferase</fullName>
        <ecNumber evidence="10">2.4.99.28</ecNumber>
    </recommendedName>
</protein>
<dbReference type="SUPFAM" id="SSF53955">
    <property type="entry name" value="Lysozyme-like"/>
    <property type="match status" value="1"/>
</dbReference>
<dbReference type="EMBL" id="CAFBLM010000023">
    <property type="protein sequence ID" value="CAB4868636.1"/>
    <property type="molecule type" value="Genomic_DNA"/>
</dbReference>
<reference evidence="15" key="1">
    <citation type="submission" date="2020-05" db="EMBL/GenBank/DDBJ databases">
        <authorList>
            <person name="Chiriac C."/>
            <person name="Salcher M."/>
            <person name="Ghai R."/>
            <person name="Kavagutti S V."/>
        </authorList>
    </citation>
    <scope>NUCLEOTIDE SEQUENCE</scope>
</reference>
<feature type="transmembrane region" description="Helical" evidence="13">
    <location>
        <begin position="28"/>
        <end position="54"/>
    </location>
</feature>
<comment type="catalytic activity">
    <reaction evidence="11">
        <text>[GlcNAc-(1-&gt;4)-Mur2Ac(oyl-L-Ala-gamma-D-Glu-L-Lys-D-Ala-D-Ala)](n)-di-trans,octa-cis-undecaprenyl diphosphate + beta-D-GlcNAc-(1-&gt;4)-Mur2Ac(oyl-L-Ala-gamma-D-Glu-L-Lys-D-Ala-D-Ala)-di-trans,octa-cis-undecaprenyl diphosphate = [GlcNAc-(1-&gt;4)-Mur2Ac(oyl-L-Ala-gamma-D-Glu-L-Lys-D-Ala-D-Ala)](n+1)-di-trans,octa-cis-undecaprenyl diphosphate + di-trans,octa-cis-undecaprenyl diphosphate + H(+)</text>
        <dbReference type="Rhea" id="RHEA:23708"/>
        <dbReference type="Rhea" id="RHEA-COMP:9602"/>
        <dbReference type="Rhea" id="RHEA-COMP:9603"/>
        <dbReference type="ChEBI" id="CHEBI:15378"/>
        <dbReference type="ChEBI" id="CHEBI:58405"/>
        <dbReference type="ChEBI" id="CHEBI:60033"/>
        <dbReference type="ChEBI" id="CHEBI:78435"/>
        <dbReference type="EC" id="2.4.99.28"/>
    </reaction>
</comment>
<evidence type="ECO:0000256" key="1">
    <source>
        <dbReference type="ARBA" id="ARBA00022645"/>
    </source>
</evidence>
<keyword evidence="13" id="KW-0472">Membrane</keyword>
<dbReference type="PANTHER" id="PTHR32282">
    <property type="entry name" value="BINDING PROTEIN TRANSPEPTIDASE, PUTATIVE-RELATED"/>
    <property type="match status" value="1"/>
</dbReference>
<dbReference type="Pfam" id="PF03793">
    <property type="entry name" value="PASTA"/>
    <property type="match status" value="1"/>
</dbReference>
<dbReference type="GO" id="GO:0004180">
    <property type="term" value="F:carboxypeptidase activity"/>
    <property type="evidence" value="ECO:0007669"/>
    <property type="project" value="UniProtKB-KW"/>
</dbReference>
<dbReference type="GO" id="GO:0009252">
    <property type="term" value="P:peptidoglycan biosynthetic process"/>
    <property type="evidence" value="ECO:0007669"/>
    <property type="project" value="UniProtKB-KW"/>
</dbReference>
<dbReference type="GO" id="GO:0006508">
    <property type="term" value="P:proteolysis"/>
    <property type="evidence" value="ECO:0007669"/>
    <property type="project" value="UniProtKB-KW"/>
</dbReference>
<keyword evidence="7" id="KW-0573">Peptidoglycan synthesis</keyword>
<keyword evidence="4" id="KW-0808">Transferase</keyword>
<dbReference type="PROSITE" id="PS51178">
    <property type="entry name" value="PASTA"/>
    <property type="match status" value="1"/>
</dbReference>
<keyword evidence="13" id="KW-1133">Transmembrane helix</keyword>
<feature type="region of interest" description="Disordered" evidence="12">
    <location>
        <begin position="775"/>
        <end position="804"/>
    </location>
</feature>
<dbReference type="GO" id="GO:0071555">
    <property type="term" value="P:cell wall organization"/>
    <property type="evidence" value="ECO:0007669"/>
    <property type="project" value="UniProtKB-KW"/>
</dbReference>
<keyword evidence="8" id="KW-0511">Multifunctional enzyme</keyword>
<dbReference type="Gene3D" id="3.30.10.20">
    <property type="match status" value="1"/>
</dbReference>
<dbReference type="Pfam" id="PF00905">
    <property type="entry name" value="Transpeptidase"/>
    <property type="match status" value="1"/>
</dbReference>
<dbReference type="InterPro" id="IPR050396">
    <property type="entry name" value="Glycosyltr_51/Transpeptidase"/>
</dbReference>